<dbReference type="STRING" id="526225.Gobs_3233"/>
<reference evidence="3" key="2">
    <citation type="submission" date="2010-01" db="EMBL/GenBank/DDBJ databases">
        <title>The complete genome of Geodermatophilus obscurus DSM 43160.</title>
        <authorList>
            <consortium name="US DOE Joint Genome Institute (JGI-PGF)"/>
            <person name="Lucas S."/>
            <person name="Copeland A."/>
            <person name="Lapidus A."/>
            <person name="Glavina del Rio T."/>
            <person name="Dalin E."/>
            <person name="Tice H."/>
            <person name="Bruce D."/>
            <person name="Goodwin L."/>
            <person name="Pitluck S."/>
            <person name="Kyrpides N."/>
            <person name="Mavromatis K."/>
            <person name="Ivanova N."/>
            <person name="Munk A.C."/>
            <person name="Brettin T."/>
            <person name="Detter J.C."/>
            <person name="Han C."/>
            <person name="Larimer F."/>
            <person name="Land M."/>
            <person name="Hauser L."/>
            <person name="Markowitz V."/>
            <person name="Cheng J.-F."/>
            <person name="Hugenholtz P."/>
            <person name="Woyke T."/>
            <person name="Wu D."/>
            <person name="Jando M."/>
            <person name="Schneider S."/>
            <person name="Klenk H.-P."/>
            <person name="Eisen J.A."/>
        </authorList>
    </citation>
    <scope>NUCLEOTIDE SEQUENCE [LARGE SCALE GENOMIC DNA]</scope>
    <source>
        <strain evidence="3">ATCC 25078 / DSM 43160 / JCM 3152 / KCC A-0152 / KCTC 9177 / NBRC 13315 / NRRL B-3577 / G-20</strain>
    </source>
</reference>
<keyword evidence="1" id="KW-1133">Transmembrane helix</keyword>
<proteinExistence type="predicted"/>
<keyword evidence="1" id="KW-0812">Transmembrane</keyword>
<protein>
    <submittedName>
        <fullName evidence="2">Uncharacterized protein</fullName>
    </submittedName>
</protein>
<evidence type="ECO:0000313" key="3">
    <source>
        <dbReference type="Proteomes" id="UP000001382"/>
    </source>
</evidence>
<dbReference type="Proteomes" id="UP000001382">
    <property type="component" value="Chromosome"/>
</dbReference>
<keyword evidence="1" id="KW-0472">Membrane</keyword>
<dbReference type="AlphaFoldDB" id="D2SA23"/>
<feature type="transmembrane region" description="Helical" evidence="1">
    <location>
        <begin position="50"/>
        <end position="77"/>
    </location>
</feature>
<keyword evidence="3" id="KW-1185">Reference proteome</keyword>
<dbReference type="OrthoDB" id="5194358at2"/>
<evidence type="ECO:0000313" key="2">
    <source>
        <dbReference type="EMBL" id="ADB75838.1"/>
    </source>
</evidence>
<evidence type="ECO:0000256" key="1">
    <source>
        <dbReference type="SAM" id="Phobius"/>
    </source>
</evidence>
<sequence>MGGGASGGGSTRRVRYVQATIAAFAGGVGAVGPTSQLATTSQTTVVSAPLAVLSVTALAVYRILHVAIVLSPGLVTIRGLRSTRSVRAADVLRFGPPPPHGTLLRAGLRVVLLDCRVLTAAVSGHGGLDDESVGHAECAELNRWLESGEGRSAVVPLMR</sequence>
<name>D2SA23_GEOOG</name>
<reference evidence="2 3" key="1">
    <citation type="journal article" date="2010" name="Stand. Genomic Sci.">
        <title>Complete genome sequence of Geodermatophilus obscurus type strain (G-20).</title>
        <authorList>
            <person name="Ivanova N."/>
            <person name="Sikorski J."/>
            <person name="Jando M."/>
            <person name="Munk C."/>
            <person name="Lapidus A."/>
            <person name="Glavina Del Rio T."/>
            <person name="Copeland A."/>
            <person name="Tice H."/>
            <person name="Cheng J.-F."/>
            <person name="Lucas S."/>
            <person name="Chen F."/>
            <person name="Nolan M."/>
            <person name="Bruce D."/>
            <person name="Goodwin L."/>
            <person name="Pitluck S."/>
            <person name="Mavromatis K."/>
            <person name="Mikhailova N."/>
            <person name="Pati A."/>
            <person name="Chen A."/>
            <person name="Palaniappan K."/>
            <person name="Land M."/>
            <person name="Hauser L."/>
            <person name="Chang Y.-J."/>
            <person name="Jeffries C.D."/>
            <person name="Meincke L."/>
            <person name="Brettin T."/>
            <person name="Detter J.C."/>
            <person name="Detter J.C."/>
            <person name="Rohde M."/>
            <person name="Goeker M."/>
            <person name="Bristow J."/>
            <person name="Eisen J.A."/>
            <person name="Markowitz V."/>
            <person name="Hugenholtz P."/>
            <person name="Kyrpides N.C."/>
            <person name="Klenk H.-P."/>
        </authorList>
    </citation>
    <scope>NUCLEOTIDE SEQUENCE [LARGE SCALE GENOMIC DNA]</scope>
    <source>
        <strain evidence="3">ATCC 25078 / DSM 43160 / JCM 3152 / KCC A-0152 / KCTC 9177 / NBRC 13315 / NRRL B-3577 / G-20</strain>
    </source>
</reference>
<gene>
    <name evidence="2" type="ordered locus">Gobs_3233</name>
</gene>
<accession>D2SA23</accession>
<dbReference type="HOGENOM" id="CLU_1658315_0_0_11"/>
<dbReference type="KEGG" id="gob:Gobs_3233"/>
<dbReference type="EMBL" id="CP001867">
    <property type="protein sequence ID" value="ADB75838.1"/>
    <property type="molecule type" value="Genomic_DNA"/>
</dbReference>
<organism evidence="2 3">
    <name type="scientific">Geodermatophilus obscurus (strain ATCC 25078 / DSM 43160 / JCM 3152 / CCUG 61914 / KCC A-0152 / KCTC 9177 / NBRC 13315 / NRRL B-3577 / G-20)</name>
    <dbReference type="NCBI Taxonomy" id="526225"/>
    <lineage>
        <taxon>Bacteria</taxon>
        <taxon>Bacillati</taxon>
        <taxon>Actinomycetota</taxon>
        <taxon>Actinomycetes</taxon>
        <taxon>Geodermatophilales</taxon>
        <taxon>Geodermatophilaceae</taxon>
        <taxon>Geodermatophilus</taxon>
    </lineage>
</organism>